<dbReference type="GO" id="GO:0035556">
    <property type="term" value="P:intracellular signal transduction"/>
    <property type="evidence" value="ECO:0007669"/>
    <property type="project" value="TreeGrafter"/>
</dbReference>
<dbReference type="InterPro" id="IPR008266">
    <property type="entry name" value="Tyr_kinase_AS"/>
</dbReference>
<proteinExistence type="predicted"/>
<dbReference type="PROSITE" id="PS00109">
    <property type="entry name" value="PROTEIN_KINASE_TYR"/>
    <property type="match status" value="1"/>
</dbReference>
<evidence type="ECO:0000256" key="1">
    <source>
        <dbReference type="SAM" id="Coils"/>
    </source>
</evidence>
<keyword evidence="4" id="KW-0808">Transferase</keyword>
<dbReference type="GO" id="GO:0005085">
    <property type="term" value="F:guanyl-nucleotide exchange factor activity"/>
    <property type="evidence" value="ECO:0007669"/>
    <property type="project" value="InterPro"/>
</dbReference>
<keyword evidence="4" id="KW-0418">Kinase</keyword>
<sequence length="1474" mass="172347">MKSNEAKVKYKATREKYEKEKSLIDRFLFSTVPAELLQTLKRLFGDVVEWEQKIYEAKTLNAKQKQIVKNIGLLKKQLPGLKSIKYWQLLQVLLRFPGNFQLAIQDELFAMMKKGEEFSSLPSKINPENYKGKSLRFFLTDCLALSRLRQEQIQVLDERDIHRAIEIENNFSIIPNHFLLIEKIKQEGVISIFRGLNIETDQQILIKYIHKSKKNTELSESEKLDHQRFAEEAKSFEKLQKYRSQKIDAGERTIDNFFVKAYRLARGKRNKFSTAKNTFVREEVSESIEFMVMRYVDGVSLEDLFTEYRQKNIQVSLKIIMYILDGLLQALDYCAKEKITHRDISPRNILITKKFEVRLTNLGWAALDMNQDLPKWSFIGGSAGHVAPEGIFKKAENISQVVMRTDNRFDLYSVGCLAYEMLVGHLPFVGASDVDVLKKHLSEKPIAPQRTRSEISTKLNDFVMKLLEKSPNKRYENAHEALLDLRRSFTLTQKANVIGHNVMSKAPQQTQEFNISSLPLETNKKSFARRFVFLCLLVGIITSLYHYRQEVWTFAKEQLQRYQKNSAYTGVQKDLADFRDKIVYKTERCNSIVFLLQNKYPAKKGYPQPSNRELSILKSQKDYLALLDHIKKEGEQESKKSSEAAFEWAEKYKNYTSFNISAVNMLDRLYDKLTATQRIAKSLKKTRDEEKMMRKTYRLLQEHIVQTEEKVNLIEEKLAVLQERFPTKKGYLPIDEFIYKNLQKAQNQVKKYESVVAQLANKMKNNQFGDAIEISKPYQRANEEDLEYLTDTRDTVQQILSSCENIYRERQQRRALDQTFVMLQERVVKLQDALQAAKQQWQETKKIVPQTTSPQKIFTQAKQEITNLKNLITEVNVLLDKVEEEKAIELLEPYVQGKKTVLPNLLSLKEQFVDRIRIAKAPKTPKVNKNDIITLLSAAKTNLSQMQQADISVDKNVQFLQEEFSNKSLTTKQSSFLEKAKESQNNLSNLIEQAEEQLKKDNLAQALKVLKENKNDIVNGKKYARSLEKLTVYLKDKIVLLQRERKQARWLAQAKRILKRVETQSERLQRSFLPVEQRVKRLTNIYPASRGYTQVEDTLLGTVQEAKDIANLYSSKIKNAKILLNKKEYLQAIKLIKPLDQSNKTYLSLLNKLKKLEERTIEVQEIVKVEKVEKQKLQKMRNLILQLKERKKEIDTLIPNILSNIEKLKTYDAEDGYMNLSKQSKKYVLEAKGESEELDEIIQEARQMFIKKRYADMQELVLPYVDNPTFSMLPLLKTYMKNSSRALQFNNELKRNVALRTERKNNYLKNERHKQNLNKWRKSPGAWYIGLENSLKSYENLRLQPLLKDRGSLLIRDRIEVTIKKIREYPDLMAELKVLTNELKSNGKSIAPPNSSKGKALRRYLSSQSIEVDVQEEMQQVEKLVYELQREIKSSWIEEQTLRGMLRSLNSISRKFNEEYIPVKSVLINLQYRK</sequence>
<dbReference type="KEGG" id="uam:UABAM_05839"/>
<dbReference type="OrthoDB" id="283104at2"/>
<protein>
    <submittedName>
        <fullName evidence="4">Putative serine/threonine-protein kinase PknB</fullName>
    </submittedName>
</protein>
<feature type="domain" description="Protein kinase" evidence="3">
    <location>
        <begin position="178"/>
        <end position="490"/>
    </location>
</feature>
<dbReference type="Proteomes" id="UP000326354">
    <property type="component" value="Chromosome"/>
</dbReference>
<evidence type="ECO:0000313" key="5">
    <source>
        <dbReference type="Proteomes" id="UP000326354"/>
    </source>
</evidence>
<dbReference type="InterPro" id="IPR050285">
    <property type="entry name" value="STE20_Ser/Thr_kinase"/>
</dbReference>
<dbReference type="Gene3D" id="1.10.510.10">
    <property type="entry name" value="Transferase(Phosphotransferase) domain 1"/>
    <property type="match status" value="1"/>
</dbReference>
<reference evidence="4 5" key="1">
    <citation type="submission" date="2019-08" db="EMBL/GenBank/DDBJ databases">
        <title>Complete genome sequence of Candidatus Uab amorphum.</title>
        <authorList>
            <person name="Shiratori T."/>
            <person name="Suzuki S."/>
            <person name="Kakizawa Y."/>
            <person name="Ishida K."/>
        </authorList>
    </citation>
    <scope>NUCLEOTIDE SEQUENCE [LARGE SCALE GENOMIC DNA]</scope>
    <source>
        <strain evidence="4 5">SRT547</strain>
    </source>
</reference>
<feature type="domain" description="DH" evidence="2">
    <location>
        <begin position="1158"/>
        <end position="1459"/>
    </location>
</feature>
<dbReference type="InterPro" id="IPR000219">
    <property type="entry name" value="DH_dom"/>
</dbReference>
<dbReference type="GO" id="GO:0004674">
    <property type="term" value="F:protein serine/threonine kinase activity"/>
    <property type="evidence" value="ECO:0007669"/>
    <property type="project" value="TreeGrafter"/>
</dbReference>
<dbReference type="SUPFAM" id="SSF56112">
    <property type="entry name" value="Protein kinase-like (PK-like)"/>
    <property type="match status" value="1"/>
</dbReference>
<dbReference type="InterPro" id="IPR000719">
    <property type="entry name" value="Prot_kinase_dom"/>
</dbReference>
<feature type="coiled-coil region" evidence="1">
    <location>
        <begin position="1139"/>
        <end position="1197"/>
    </location>
</feature>
<dbReference type="GO" id="GO:0005524">
    <property type="term" value="F:ATP binding"/>
    <property type="evidence" value="ECO:0007669"/>
    <property type="project" value="InterPro"/>
</dbReference>
<feature type="coiled-coil region" evidence="1">
    <location>
        <begin position="697"/>
        <end position="762"/>
    </location>
</feature>
<evidence type="ECO:0000259" key="3">
    <source>
        <dbReference type="PROSITE" id="PS50011"/>
    </source>
</evidence>
<name>A0A5S9ITS3_UABAM</name>
<keyword evidence="5" id="KW-1185">Reference proteome</keyword>
<organism evidence="4 5">
    <name type="scientific">Uabimicrobium amorphum</name>
    <dbReference type="NCBI Taxonomy" id="2596890"/>
    <lineage>
        <taxon>Bacteria</taxon>
        <taxon>Pseudomonadati</taxon>
        <taxon>Planctomycetota</taxon>
        <taxon>Candidatus Uabimicrobiia</taxon>
        <taxon>Candidatus Uabimicrobiales</taxon>
        <taxon>Candidatus Uabimicrobiaceae</taxon>
        <taxon>Candidatus Uabimicrobium</taxon>
    </lineage>
</organism>
<dbReference type="EMBL" id="AP019860">
    <property type="protein sequence ID" value="BBM87430.1"/>
    <property type="molecule type" value="Genomic_DNA"/>
</dbReference>
<dbReference type="GO" id="GO:0005737">
    <property type="term" value="C:cytoplasm"/>
    <property type="evidence" value="ECO:0007669"/>
    <property type="project" value="TreeGrafter"/>
</dbReference>
<accession>A0A5S9ITS3</accession>
<dbReference type="Pfam" id="PF00069">
    <property type="entry name" value="Pkinase"/>
    <property type="match status" value="1"/>
</dbReference>
<dbReference type="PROSITE" id="PS50011">
    <property type="entry name" value="PROTEIN_KINASE_DOM"/>
    <property type="match status" value="1"/>
</dbReference>
<dbReference type="InterPro" id="IPR011009">
    <property type="entry name" value="Kinase-like_dom_sf"/>
</dbReference>
<dbReference type="CDD" id="cd14014">
    <property type="entry name" value="STKc_PknB_like"/>
    <property type="match status" value="1"/>
</dbReference>
<keyword evidence="1" id="KW-0175">Coiled coil</keyword>
<feature type="coiled-coil region" evidence="1">
    <location>
        <begin position="977"/>
        <end position="1013"/>
    </location>
</feature>
<evidence type="ECO:0000259" key="2">
    <source>
        <dbReference type="PROSITE" id="PS50010"/>
    </source>
</evidence>
<dbReference type="PANTHER" id="PTHR48015">
    <property type="entry name" value="SERINE/THREONINE-PROTEIN KINASE TAO"/>
    <property type="match status" value="1"/>
</dbReference>
<gene>
    <name evidence="4" type="ORF">UABAM_05839</name>
</gene>
<evidence type="ECO:0000313" key="4">
    <source>
        <dbReference type="EMBL" id="BBM87430.1"/>
    </source>
</evidence>
<dbReference type="PANTHER" id="PTHR48015:SF16">
    <property type="entry name" value="SERINE_THREONINE-PROTEIN KINASE SULU"/>
    <property type="match status" value="1"/>
</dbReference>
<dbReference type="RefSeq" id="WP_151971451.1">
    <property type="nucleotide sequence ID" value="NZ_AP019860.1"/>
</dbReference>
<dbReference type="PROSITE" id="PS50010">
    <property type="entry name" value="DH_2"/>
    <property type="match status" value="1"/>
</dbReference>
<dbReference type="SMART" id="SM00220">
    <property type="entry name" value="S_TKc"/>
    <property type="match status" value="1"/>
</dbReference>